<dbReference type="PANTHER" id="PTHR30373:SF2">
    <property type="entry name" value="UPF0603 PROTEIN YGCG"/>
    <property type="match status" value="1"/>
</dbReference>
<keyword evidence="3" id="KW-0732">Signal</keyword>
<keyword evidence="2" id="KW-1133">Transmembrane helix</keyword>
<evidence type="ECO:0000256" key="3">
    <source>
        <dbReference type="SAM" id="SignalP"/>
    </source>
</evidence>
<feature type="region of interest" description="Disordered" evidence="1">
    <location>
        <begin position="238"/>
        <end position="266"/>
    </location>
</feature>
<gene>
    <name evidence="5" type="ORF">KUA55_01200</name>
</gene>
<feature type="compositionally biased region" description="Gly residues" evidence="1">
    <location>
        <begin position="241"/>
        <end position="266"/>
    </location>
</feature>
<dbReference type="InterPro" id="IPR007621">
    <property type="entry name" value="TPM_dom"/>
</dbReference>
<feature type="transmembrane region" description="Helical" evidence="2">
    <location>
        <begin position="175"/>
        <end position="195"/>
    </location>
</feature>
<proteinExistence type="predicted"/>
<evidence type="ECO:0000256" key="2">
    <source>
        <dbReference type="SAM" id="Phobius"/>
    </source>
</evidence>
<evidence type="ECO:0000256" key="1">
    <source>
        <dbReference type="SAM" id="MobiDB-lite"/>
    </source>
</evidence>
<reference evidence="5 6" key="1">
    <citation type="submission" date="2021-06" db="EMBL/GenBank/DDBJ databases">
        <title>Enterococcus alishanensis sp. nov., a novel lactic acid bacterium isolated from fresh coffee beans.</title>
        <authorList>
            <person name="Chen Y.-S."/>
        </authorList>
    </citation>
    <scope>NUCLEOTIDE SEQUENCE [LARGE SCALE GENOMIC DNA]</scope>
    <source>
        <strain evidence="5 6">ALS3</strain>
    </source>
</reference>
<evidence type="ECO:0000259" key="4">
    <source>
        <dbReference type="Pfam" id="PF04536"/>
    </source>
</evidence>
<feature type="chain" id="PRO_5047330709" evidence="3">
    <location>
        <begin position="22"/>
        <end position="266"/>
    </location>
</feature>
<keyword evidence="2" id="KW-0812">Transmembrane</keyword>
<evidence type="ECO:0000313" key="6">
    <source>
        <dbReference type="Proteomes" id="UP000774130"/>
    </source>
</evidence>
<keyword evidence="2" id="KW-0472">Membrane</keyword>
<name>A0ABS6T8R0_9ENTE</name>
<organism evidence="5 6">
    <name type="scientific">Enterococcus alishanensis</name>
    <dbReference type="NCBI Taxonomy" id="1303817"/>
    <lineage>
        <taxon>Bacteria</taxon>
        <taxon>Bacillati</taxon>
        <taxon>Bacillota</taxon>
        <taxon>Bacilli</taxon>
        <taxon>Lactobacillales</taxon>
        <taxon>Enterococcaceae</taxon>
        <taxon>Enterococcus</taxon>
    </lineage>
</organism>
<dbReference type="EMBL" id="JAHUZB010000001">
    <property type="protein sequence ID" value="MBV7389281.1"/>
    <property type="molecule type" value="Genomic_DNA"/>
</dbReference>
<protein>
    <submittedName>
        <fullName evidence="5">TPM domain-containing protein</fullName>
    </submittedName>
</protein>
<feature type="domain" description="TPM" evidence="4">
    <location>
        <begin position="26"/>
        <end position="142"/>
    </location>
</feature>
<dbReference type="Pfam" id="PF04536">
    <property type="entry name" value="TPM_phosphatase"/>
    <property type="match status" value="1"/>
</dbReference>
<dbReference type="Proteomes" id="UP000774130">
    <property type="component" value="Unassembled WGS sequence"/>
</dbReference>
<dbReference type="PANTHER" id="PTHR30373">
    <property type="entry name" value="UPF0603 PROTEIN YGCG"/>
    <property type="match status" value="1"/>
</dbReference>
<keyword evidence="6" id="KW-1185">Reference proteome</keyword>
<dbReference type="RefSeq" id="WP_218324348.1">
    <property type="nucleotide sequence ID" value="NZ_JAHUZB010000001.1"/>
</dbReference>
<evidence type="ECO:0000313" key="5">
    <source>
        <dbReference type="EMBL" id="MBV7389281.1"/>
    </source>
</evidence>
<feature type="signal peptide" evidence="3">
    <location>
        <begin position="1"/>
        <end position="21"/>
    </location>
</feature>
<accession>A0ABS6T8R0</accession>
<comment type="caution">
    <text evidence="5">The sequence shown here is derived from an EMBL/GenBank/DDBJ whole genome shotgun (WGS) entry which is preliminary data.</text>
</comment>
<sequence length="266" mass="29451">MKKYFLLLLFFCVLLPTKVFAAGDTITDQAGLFNDSEIQELSQKADELDQQIKGRVFILTTDTNEEEPRKFANQNLMQRVGKDNNGALLLIDMNQRKVYLTTSGNMIDYLTDKRVDDILDDVQTNLQDSDYYNAGNAFLTKSAKFISDGVPRGSYRIDEKTGKITYYKSITPLEAIISLVVAAIAGIAFFIFVRLRYQLKSGNFRYQYRQNAQLDLTEKSDTLVNSFVTTRIIPKPKNNSGGFGGGGGSTTNSSGGGTFGGGGRGF</sequence>